<dbReference type="GO" id="GO:0006487">
    <property type="term" value="P:protein N-linked glycosylation"/>
    <property type="evidence" value="ECO:0007669"/>
    <property type="project" value="TreeGrafter"/>
</dbReference>
<reference evidence="9" key="1">
    <citation type="submission" date="2018-05" db="EMBL/GenBank/DDBJ databases">
        <authorList>
            <person name="Lanie J.A."/>
            <person name="Ng W.-L."/>
            <person name="Kazmierczak K.M."/>
            <person name="Andrzejewski T.M."/>
            <person name="Davidsen T.M."/>
            <person name="Wayne K.J."/>
            <person name="Tettelin H."/>
            <person name="Glass J.I."/>
            <person name="Rusch D."/>
            <person name="Podicherti R."/>
            <person name="Tsui H.-C.T."/>
            <person name="Winkler M.E."/>
        </authorList>
    </citation>
    <scope>NUCLEOTIDE SEQUENCE</scope>
</reference>
<dbReference type="Pfam" id="PF13522">
    <property type="entry name" value="GATase_6"/>
    <property type="match status" value="1"/>
</dbReference>
<dbReference type="GO" id="GO:0005829">
    <property type="term" value="C:cytosol"/>
    <property type="evidence" value="ECO:0007669"/>
    <property type="project" value="TreeGrafter"/>
</dbReference>
<dbReference type="PROSITE" id="PS51278">
    <property type="entry name" value="GATASE_TYPE_2"/>
    <property type="match status" value="1"/>
</dbReference>
<dbReference type="GO" id="GO:0097367">
    <property type="term" value="F:carbohydrate derivative binding"/>
    <property type="evidence" value="ECO:0007669"/>
    <property type="project" value="InterPro"/>
</dbReference>
<evidence type="ECO:0000256" key="5">
    <source>
        <dbReference type="ARBA" id="ARBA00022737"/>
    </source>
</evidence>
<dbReference type="InterPro" id="IPR001347">
    <property type="entry name" value="SIS_dom"/>
</dbReference>
<dbReference type="Gene3D" id="3.40.50.10490">
    <property type="entry name" value="Glucose-6-phosphate isomerase like protein, domain 1"/>
    <property type="match status" value="2"/>
</dbReference>
<dbReference type="PANTHER" id="PTHR10937">
    <property type="entry name" value="GLUCOSAMINE--FRUCTOSE-6-PHOSPHATE AMINOTRANSFERASE, ISOMERIZING"/>
    <property type="match status" value="1"/>
</dbReference>
<dbReference type="InterPro" id="IPR035490">
    <property type="entry name" value="GlmS/FrlB_SIS"/>
</dbReference>
<dbReference type="InterPro" id="IPR035466">
    <property type="entry name" value="GlmS/AgaS_SIS"/>
</dbReference>
<dbReference type="PANTHER" id="PTHR10937:SF0">
    <property type="entry name" value="GLUTAMINE--FRUCTOSE-6-PHOSPHATE TRANSAMINASE (ISOMERIZING)"/>
    <property type="match status" value="1"/>
</dbReference>
<keyword evidence="5" id="KW-0677">Repeat</keyword>
<protein>
    <recommendedName>
        <fullName evidence="2">glutamine--fructose-6-phosphate transaminase (isomerizing)</fullName>
        <ecNumber evidence="2">2.6.1.16</ecNumber>
    </recommendedName>
</protein>
<keyword evidence="4" id="KW-0808">Transferase</keyword>
<evidence type="ECO:0000259" key="8">
    <source>
        <dbReference type="PROSITE" id="PS51464"/>
    </source>
</evidence>
<proteinExistence type="inferred from homology"/>
<dbReference type="GO" id="GO:0004360">
    <property type="term" value="F:glutamine-fructose-6-phosphate transaminase (isomerizing) activity"/>
    <property type="evidence" value="ECO:0007669"/>
    <property type="project" value="UniProtKB-EC"/>
</dbReference>
<dbReference type="NCBIfam" id="NF001484">
    <property type="entry name" value="PRK00331.1"/>
    <property type="match status" value="1"/>
</dbReference>
<keyword evidence="6" id="KW-0315">Glutamine amidotransferase</keyword>
<dbReference type="Pfam" id="PF01380">
    <property type="entry name" value="SIS"/>
    <property type="match status" value="2"/>
</dbReference>
<dbReference type="HAMAP" id="MF_00164">
    <property type="entry name" value="GlmS"/>
    <property type="match status" value="1"/>
</dbReference>
<dbReference type="Gene3D" id="3.60.20.10">
    <property type="entry name" value="Glutamine Phosphoribosylpyrophosphate, subunit 1, domain 1"/>
    <property type="match status" value="1"/>
</dbReference>
<dbReference type="CDD" id="cd05009">
    <property type="entry name" value="SIS_GlmS_GlmD_2"/>
    <property type="match status" value="1"/>
</dbReference>
<evidence type="ECO:0000256" key="6">
    <source>
        <dbReference type="ARBA" id="ARBA00022962"/>
    </source>
</evidence>
<feature type="non-terminal residue" evidence="9">
    <location>
        <position position="1"/>
    </location>
</feature>
<name>A0A382AQQ6_9ZZZZ</name>
<dbReference type="CDD" id="cd00714">
    <property type="entry name" value="GFAT"/>
    <property type="match status" value="1"/>
</dbReference>
<feature type="domain" description="SIS" evidence="8">
    <location>
        <begin position="297"/>
        <end position="436"/>
    </location>
</feature>
<evidence type="ECO:0000256" key="2">
    <source>
        <dbReference type="ARBA" id="ARBA00012916"/>
    </source>
</evidence>
<feature type="domain" description="SIS" evidence="8">
    <location>
        <begin position="469"/>
        <end position="610"/>
    </location>
</feature>
<dbReference type="FunFam" id="3.40.50.10490:FF:000001">
    <property type="entry name" value="Glutamine--fructose-6-phosphate aminotransferase [isomerizing]"/>
    <property type="match status" value="1"/>
</dbReference>
<dbReference type="GO" id="GO:0006002">
    <property type="term" value="P:fructose 6-phosphate metabolic process"/>
    <property type="evidence" value="ECO:0007669"/>
    <property type="project" value="TreeGrafter"/>
</dbReference>
<dbReference type="EC" id="2.6.1.16" evidence="2"/>
<dbReference type="InterPro" id="IPR029055">
    <property type="entry name" value="Ntn_hydrolases_N"/>
</dbReference>
<sequence length="620" mass="67196">VCGIVGYVGDREAWPIILEGLQRLEYRGYDSAGIAIVDQSGQLQFRKTVGKVNGLTSAGGSDMPQGWLGLGHTRWATHGRPTHTNAHPHTDCQQRIAVVHNGIVENFLALKKELLADGHRFASETDTEVITHLIEEGLDQGNNFEDAFLRMGRMVKGSQTITATFLGEAGKICALRLGHAGGIVVAHRDGQGIVGSDLPAMLPLLRQEPQSGQVGFLDSGEMAAVTTEGVVYRDMDGNGIDKQLRSVSPADVQIDKGGYRHFMLKEIMEQPQAVASVLRNRVDFQEGRIELPELSFSQQELNDFRKVVLIGCGTSLHAAQVGRYLFEQLAGVPAEAEAASEFRYRDPLIDKNTLVIAIAQSGETADTVAAMQMVREKEGRLVTICNVEGSQSTRLAEGTLYMGLTTEIGVASTKTFIASLTGLALLAGYLGQSRCFVSQEGTRQLVDQLAQCPRLIGEILADTSGYQRLARRFSSYNNFLFLGRGINSPIALEGAIKLKEISYIHAEGYPAGEMKHGPIALIDEGMATLALAPNGSLYDKMVNNIQEVKARDGAVLAVATEGNQEIADQVDEVLYIPEISELLTPMLATIPLQLLAYHIAVLRGCDVDQPRNLAKSVTVE</sequence>
<dbReference type="CDD" id="cd05008">
    <property type="entry name" value="SIS_GlmS_GlmD_1"/>
    <property type="match status" value="1"/>
</dbReference>
<evidence type="ECO:0000256" key="3">
    <source>
        <dbReference type="ARBA" id="ARBA00022576"/>
    </source>
</evidence>
<dbReference type="InterPro" id="IPR047084">
    <property type="entry name" value="GFAT_N"/>
</dbReference>
<dbReference type="InterPro" id="IPR046348">
    <property type="entry name" value="SIS_dom_sf"/>
</dbReference>
<gene>
    <name evidence="9" type="ORF">METZ01_LOCUS156286</name>
</gene>
<evidence type="ECO:0000256" key="1">
    <source>
        <dbReference type="ARBA" id="ARBA00001031"/>
    </source>
</evidence>
<dbReference type="InterPro" id="IPR005855">
    <property type="entry name" value="GFAT"/>
</dbReference>
<dbReference type="GO" id="GO:0046349">
    <property type="term" value="P:amino sugar biosynthetic process"/>
    <property type="evidence" value="ECO:0007669"/>
    <property type="project" value="UniProtKB-ARBA"/>
</dbReference>
<accession>A0A382AQQ6</accession>
<organism evidence="9">
    <name type="scientific">marine metagenome</name>
    <dbReference type="NCBI Taxonomy" id="408172"/>
    <lineage>
        <taxon>unclassified sequences</taxon>
        <taxon>metagenomes</taxon>
        <taxon>ecological metagenomes</taxon>
    </lineage>
</organism>
<comment type="catalytic activity">
    <reaction evidence="1">
        <text>D-fructose 6-phosphate + L-glutamine = D-glucosamine 6-phosphate + L-glutamate</text>
        <dbReference type="Rhea" id="RHEA:13237"/>
        <dbReference type="ChEBI" id="CHEBI:29985"/>
        <dbReference type="ChEBI" id="CHEBI:58359"/>
        <dbReference type="ChEBI" id="CHEBI:58725"/>
        <dbReference type="ChEBI" id="CHEBI:61527"/>
        <dbReference type="EC" id="2.6.1.16"/>
    </reaction>
</comment>
<evidence type="ECO:0000256" key="4">
    <source>
        <dbReference type="ARBA" id="ARBA00022679"/>
    </source>
</evidence>
<dbReference type="SUPFAM" id="SSF53697">
    <property type="entry name" value="SIS domain"/>
    <property type="match status" value="1"/>
</dbReference>
<dbReference type="SUPFAM" id="SSF56235">
    <property type="entry name" value="N-terminal nucleophile aminohydrolases (Ntn hydrolases)"/>
    <property type="match status" value="1"/>
</dbReference>
<dbReference type="InterPro" id="IPR017932">
    <property type="entry name" value="GATase_2_dom"/>
</dbReference>
<keyword evidence="3" id="KW-0032">Aminotransferase</keyword>
<feature type="domain" description="Glutamine amidotransferase type-2" evidence="7">
    <location>
        <begin position="2"/>
        <end position="228"/>
    </location>
</feature>
<dbReference type="AlphaFoldDB" id="A0A382AQQ6"/>
<dbReference type="PROSITE" id="PS51464">
    <property type="entry name" value="SIS"/>
    <property type="match status" value="2"/>
</dbReference>
<dbReference type="NCBIfam" id="TIGR01135">
    <property type="entry name" value="glmS"/>
    <property type="match status" value="1"/>
</dbReference>
<evidence type="ECO:0000313" key="9">
    <source>
        <dbReference type="EMBL" id="SVB03432.1"/>
    </source>
</evidence>
<evidence type="ECO:0000259" key="7">
    <source>
        <dbReference type="PROSITE" id="PS51278"/>
    </source>
</evidence>
<dbReference type="EMBL" id="UINC01026272">
    <property type="protein sequence ID" value="SVB03432.1"/>
    <property type="molecule type" value="Genomic_DNA"/>
</dbReference>
<dbReference type="FunFam" id="3.40.50.10490:FF:000002">
    <property type="entry name" value="Glutamine--fructose-6-phosphate aminotransferase [isomerizing]"/>
    <property type="match status" value="1"/>
</dbReference>
<dbReference type="GO" id="GO:0006047">
    <property type="term" value="P:UDP-N-acetylglucosamine metabolic process"/>
    <property type="evidence" value="ECO:0007669"/>
    <property type="project" value="TreeGrafter"/>
</dbReference>